<sequence>MTTSKHDCFNYTSGRWLYNEALRLKERQLAFNVQKLMKVVAESVQRPESDIKTLEKIAEGGFNRVFEITMHDGFQMLARLPYPSTVPKRLAVASEVATMDLVRSHGIPVPKIYSYSHSSDNPVGAEYIIMEKVRGKPAGEIWYDLSENERLKLLSQVVDIEARLFAIDLPASGSIYYLRDLPDKASGIPIPGKDHSEQFCLGPDASNWFWDEERSLLDIDRGPLKDPGDVMSAGAKKELEWVHKYGKPRFPLDRIYRESTGYQKSRPEEHLKHLEDYLRIASHVVPKDRWLHKPTIRHPDLQPNNLLVTDKLEIAGLIDWQHCNVLPFFLKVGFPNSLQNFGDEESERLAPPTLPDNLAELDEKSKIWELEQYRRRHIHFSYAAITKQKNPIHAEVLFQSQAVSRRRLFEHASEPWEGNNIPLKADLVRAMRDWPKLVEVKPGEPTPQCPIVMSDDEAEQCLEIESEQQEADALFKKIRGAAGVNSDGWTLNEYYDDAVSMMARMKEKSIEYSEDDHEREMTKAHWPFDDYDEKE</sequence>
<dbReference type="EMBL" id="ML978722">
    <property type="protein sequence ID" value="KAF2086877.1"/>
    <property type="molecule type" value="Genomic_DNA"/>
</dbReference>
<protein>
    <submittedName>
        <fullName evidence="3">Kinase-like protein</fullName>
    </submittedName>
</protein>
<keyword evidence="3" id="KW-0808">Transferase</keyword>
<comment type="caution">
    <text evidence="3">The sequence shown here is derived from an EMBL/GenBank/DDBJ whole genome shotgun (WGS) entry which is preliminary data.</text>
</comment>
<feature type="domain" description="Aminoglycoside phosphotransferase" evidence="2">
    <location>
        <begin position="54"/>
        <end position="324"/>
    </location>
</feature>
<name>A0A9P4HUS1_9PEZI</name>
<feature type="region of interest" description="Disordered" evidence="1">
    <location>
        <begin position="512"/>
        <end position="535"/>
    </location>
</feature>
<dbReference type="PANTHER" id="PTHR36091:SF2">
    <property type="entry name" value="AMINOGLYCOSIDE PHOSPHOTRANSFERASE DOMAIN-CONTAINING PROTEIN"/>
    <property type="match status" value="1"/>
</dbReference>
<dbReference type="Gene3D" id="3.30.200.20">
    <property type="entry name" value="Phosphorylase Kinase, domain 1"/>
    <property type="match status" value="1"/>
</dbReference>
<organism evidence="3 4">
    <name type="scientific">Saccharata proteae CBS 121410</name>
    <dbReference type="NCBI Taxonomy" id="1314787"/>
    <lineage>
        <taxon>Eukaryota</taxon>
        <taxon>Fungi</taxon>
        <taxon>Dikarya</taxon>
        <taxon>Ascomycota</taxon>
        <taxon>Pezizomycotina</taxon>
        <taxon>Dothideomycetes</taxon>
        <taxon>Dothideomycetes incertae sedis</taxon>
        <taxon>Botryosphaeriales</taxon>
        <taxon>Saccharataceae</taxon>
        <taxon>Saccharata</taxon>
    </lineage>
</organism>
<reference evidence="3" key="1">
    <citation type="journal article" date="2020" name="Stud. Mycol.">
        <title>101 Dothideomycetes genomes: a test case for predicting lifestyles and emergence of pathogens.</title>
        <authorList>
            <person name="Haridas S."/>
            <person name="Albert R."/>
            <person name="Binder M."/>
            <person name="Bloem J."/>
            <person name="Labutti K."/>
            <person name="Salamov A."/>
            <person name="Andreopoulos B."/>
            <person name="Baker S."/>
            <person name="Barry K."/>
            <person name="Bills G."/>
            <person name="Bluhm B."/>
            <person name="Cannon C."/>
            <person name="Castanera R."/>
            <person name="Culley D."/>
            <person name="Daum C."/>
            <person name="Ezra D."/>
            <person name="Gonzalez J."/>
            <person name="Henrissat B."/>
            <person name="Kuo A."/>
            <person name="Liang C."/>
            <person name="Lipzen A."/>
            <person name="Lutzoni F."/>
            <person name="Magnuson J."/>
            <person name="Mondo S."/>
            <person name="Nolan M."/>
            <person name="Ohm R."/>
            <person name="Pangilinan J."/>
            <person name="Park H.-J."/>
            <person name="Ramirez L."/>
            <person name="Alfaro M."/>
            <person name="Sun H."/>
            <person name="Tritt A."/>
            <person name="Yoshinaga Y."/>
            <person name="Zwiers L.-H."/>
            <person name="Turgeon B."/>
            <person name="Goodwin S."/>
            <person name="Spatafora J."/>
            <person name="Crous P."/>
            <person name="Grigoriev I."/>
        </authorList>
    </citation>
    <scope>NUCLEOTIDE SEQUENCE</scope>
    <source>
        <strain evidence="3">CBS 121410</strain>
    </source>
</reference>
<accession>A0A9P4HUS1</accession>
<dbReference type="Proteomes" id="UP000799776">
    <property type="component" value="Unassembled WGS sequence"/>
</dbReference>
<dbReference type="GO" id="GO:0016301">
    <property type="term" value="F:kinase activity"/>
    <property type="evidence" value="ECO:0007669"/>
    <property type="project" value="UniProtKB-KW"/>
</dbReference>
<dbReference type="AlphaFoldDB" id="A0A9P4HUS1"/>
<dbReference type="Gene3D" id="3.90.1200.10">
    <property type="match status" value="1"/>
</dbReference>
<dbReference type="GO" id="GO:0005739">
    <property type="term" value="C:mitochondrion"/>
    <property type="evidence" value="ECO:0007669"/>
    <property type="project" value="TreeGrafter"/>
</dbReference>
<evidence type="ECO:0000259" key="2">
    <source>
        <dbReference type="Pfam" id="PF01636"/>
    </source>
</evidence>
<dbReference type="OrthoDB" id="10003767at2759"/>
<dbReference type="SUPFAM" id="SSF56112">
    <property type="entry name" value="Protein kinase-like (PK-like)"/>
    <property type="match status" value="1"/>
</dbReference>
<evidence type="ECO:0000313" key="4">
    <source>
        <dbReference type="Proteomes" id="UP000799776"/>
    </source>
</evidence>
<keyword evidence="4" id="KW-1185">Reference proteome</keyword>
<dbReference type="InterPro" id="IPR002575">
    <property type="entry name" value="Aminoglycoside_PTrfase"/>
</dbReference>
<gene>
    <name evidence="3" type="ORF">K490DRAFT_74083</name>
</gene>
<evidence type="ECO:0000313" key="3">
    <source>
        <dbReference type="EMBL" id="KAF2086877.1"/>
    </source>
</evidence>
<feature type="compositionally biased region" description="Basic and acidic residues" evidence="1">
    <location>
        <begin position="512"/>
        <end position="528"/>
    </location>
</feature>
<dbReference type="Pfam" id="PF01636">
    <property type="entry name" value="APH"/>
    <property type="match status" value="1"/>
</dbReference>
<proteinExistence type="predicted"/>
<dbReference type="PANTHER" id="PTHR36091">
    <property type="entry name" value="ALTERED INHERITANCE OF MITOCHONDRIA PROTEIN 9, MITOCHONDRIAL"/>
    <property type="match status" value="1"/>
</dbReference>
<evidence type="ECO:0000256" key="1">
    <source>
        <dbReference type="SAM" id="MobiDB-lite"/>
    </source>
</evidence>
<dbReference type="InterPro" id="IPR011009">
    <property type="entry name" value="Kinase-like_dom_sf"/>
</dbReference>
<dbReference type="InterPro" id="IPR051035">
    <property type="entry name" value="Mito_inheritance_9"/>
</dbReference>
<keyword evidence="3" id="KW-0418">Kinase</keyword>